<protein>
    <submittedName>
        <fullName evidence="5">Uridine nucleosidase</fullName>
    </submittedName>
</protein>
<dbReference type="InterPro" id="IPR036452">
    <property type="entry name" value="Ribo_hydro-like"/>
</dbReference>
<name>A0A420HSI1_9PEZI</name>
<dbReference type="InterPro" id="IPR023186">
    <property type="entry name" value="IUNH"/>
</dbReference>
<proteinExistence type="inferred from homology"/>
<keyword evidence="3" id="KW-0326">Glycosidase</keyword>
<gene>
    <name evidence="5" type="ORF">OnM2_051054</name>
</gene>
<dbReference type="EMBL" id="MCFK01005141">
    <property type="protein sequence ID" value="RKF60395.1"/>
    <property type="molecule type" value="Genomic_DNA"/>
</dbReference>
<evidence type="ECO:0000256" key="1">
    <source>
        <dbReference type="ARBA" id="ARBA00009176"/>
    </source>
</evidence>
<dbReference type="GO" id="GO:0005829">
    <property type="term" value="C:cytosol"/>
    <property type="evidence" value="ECO:0007669"/>
    <property type="project" value="TreeGrafter"/>
</dbReference>
<evidence type="ECO:0000313" key="5">
    <source>
        <dbReference type="EMBL" id="RKF60395.1"/>
    </source>
</evidence>
<sequence length="391" mass="42191">MGSKPARDIPDGKIAVWLDCDPGHDIDLLIAQDAFALLLIAQHPRLHALGVSTTHGNAPLCLTTSNALSLLTAFRSDHIPVHPGASKPLNRPSICANEIHGKSGIDGTDLLPEPKCCASSTPALFSMARALLNTPRGSAWIVCTGALTNLALLLRTYPQVATWVAGVSIMGGAIGDGFTNAPMGELNNVPRCGNITFWAEFNIIADPEAAQEVLNWPTLRGKITLIPLDLTHLVIATESVMNELFWGKNTEGKSDHQNIVCRATNKLRQMMVELLTFFADTYAGVYGLKAGPPLHDPVAVAVLLSDEVPFNYGKHAKTNQNDSSSTCEDEQFEITVITKGSFADAKARAQTGRTLVRSLPPGEKGVRIPRGIDVDAFWMVIQNCLKRVEEM</sequence>
<dbReference type="PANTHER" id="PTHR12304">
    <property type="entry name" value="INOSINE-URIDINE PREFERRING NUCLEOSIDE HYDROLASE"/>
    <property type="match status" value="1"/>
</dbReference>
<dbReference type="Pfam" id="PF01156">
    <property type="entry name" value="IU_nuc_hydro"/>
    <property type="match status" value="1"/>
</dbReference>
<dbReference type="AlphaFoldDB" id="A0A420HSI1"/>
<reference evidence="5 6" key="1">
    <citation type="journal article" date="2018" name="BMC Genomics">
        <title>Comparative genome analyses reveal sequence features reflecting distinct modes of host-adaptation between dicot and monocot powdery mildew.</title>
        <authorList>
            <person name="Wu Y."/>
            <person name="Ma X."/>
            <person name="Pan Z."/>
            <person name="Kale S.D."/>
            <person name="Song Y."/>
            <person name="King H."/>
            <person name="Zhang Q."/>
            <person name="Presley C."/>
            <person name="Deng X."/>
            <person name="Wei C.I."/>
            <person name="Xiao S."/>
        </authorList>
    </citation>
    <scope>NUCLEOTIDE SEQUENCE [LARGE SCALE GENOMIC DNA]</scope>
    <source>
        <strain evidence="5">UMSG2</strain>
    </source>
</reference>
<evidence type="ECO:0000313" key="6">
    <source>
        <dbReference type="Proteomes" id="UP000286134"/>
    </source>
</evidence>
<dbReference type="Proteomes" id="UP000286134">
    <property type="component" value="Unassembled WGS sequence"/>
</dbReference>
<dbReference type="OrthoDB" id="432381at2759"/>
<dbReference type="SUPFAM" id="SSF53590">
    <property type="entry name" value="Nucleoside hydrolase"/>
    <property type="match status" value="1"/>
</dbReference>
<dbReference type="Gene3D" id="3.90.245.10">
    <property type="entry name" value="Ribonucleoside hydrolase-like"/>
    <property type="match status" value="1"/>
</dbReference>
<feature type="domain" description="Inosine/uridine-preferring nucleoside hydrolase" evidence="4">
    <location>
        <begin position="16"/>
        <end position="378"/>
    </location>
</feature>
<dbReference type="STRING" id="212602.A0A420HSI1"/>
<evidence type="ECO:0000256" key="2">
    <source>
        <dbReference type="ARBA" id="ARBA00022801"/>
    </source>
</evidence>
<dbReference type="InterPro" id="IPR001910">
    <property type="entry name" value="Inosine/uridine_hydrolase_dom"/>
</dbReference>
<organism evidence="5 6">
    <name type="scientific">Erysiphe neolycopersici</name>
    <dbReference type="NCBI Taxonomy" id="212602"/>
    <lineage>
        <taxon>Eukaryota</taxon>
        <taxon>Fungi</taxon>
        <taxon>Dikarya</taxon>
        <taxon>Ascomycota</taxon>
        <taxon>Pezizomycotina</taxon>
        <taxon>Leotiomycetes</taxon>
        <taxon>Erysiphales</taxon>
        <taxon>Erysiphaceae</taxon>
        <taxon>Erysiphe</taxon>
    </lineage>
</organism>
<dbReference type="GO" id="GO:0006152">
    <property type="term" value="P:purine nucleoside catabolic process"/>
    <property type="evidence" value="ECO:0007669"/>
    <property type="project" value="TreeGrafter"/>
</dbReference>
<comment type="similarity">
    <text evidence="1">Belongs to the IUNH family.</text>
</comment>
<evidence type="ECO:0000259" key="4">
    <source>
        <dbReference type="Pfam" id="PF01156"/>
    </source>
</evidence>
<keyword evidence="6" id="KW-1185">Reference proteome</keyword>
<evidence type="ECO:0000256" key="3">
    <source>
        <dbReference type="ARBA" id="ARBA00023295"/>
    </source>
</evidence>
<accession>A0A420HSI1</accession>
<comment type="caution">
    <text evidence="5">The sequence shown here is derived from an EMBL/GenBank/DDBJ whole genome shotgun (WGS) entry which is preliminary data.</text>
</comment>
<dbReference type="GO" id="GO:0008477">
    <property type="term" value="F:purine nucleosidase activity"/>
    <property type="evidence" value="ECO:0007669"/>
    <property type="project" value="TreeGrafter"/>
</dbReference>
<keyword evidence="2" id="KW-0378">Hydrolase</keyword>
<dbReference type="PANTHER" id="PTHR12304:SF4">
    <property type="entry name" value="URIDINE NUCLEOSIDASE"/>
    <property type="match status" value="1"/>
</dbReference>